<evidence type="ECO:0000313" key="3">
    <source>
        <dbReference type="Proteomes" id="UP001164743"/>
    </source>
</evidence>
<sequence length="95" mass="10214">MIRPAGAGGRLHHGSRPEKPVPKPLSRDVTCPGRLNVPPSTQSQPSLLLAVAGKRGLTTFNTSSGRWKLFENEQEEQLVHVRGGMSAYSNPLAVS</sequence>
<dbReference type="GeneID" id="77802257"/>
<dbReference type="EMBL" id="CP110431">
    <property type="protein sequence ID" value="WAQ89761.1"/>
    <property type="molecule type" value="Genomic_DNA"/>
</dbReference>
<organism evidence="2 3">
    <name type="scientific">Puccinia triticina</name>
    <dbReference type="NCBI Taxonomy" id="208348"/>
    <lineage>
        <taxon>Eukaryota</taxon>
        <taxon>Fungi</taxon>
        <taxon>Dikarya</taxon>
        <taxon>Basidiomycota</taxon>
        <taxon>Pucciniomycotina</taxon>
        <taxon>Pucciniomycetes</taxon>
        <taxon>Pucciniales</taxon>
        <taxon>Pucciniaceae</taxon>
        <taxon>Puccinia</taxon>
    </lineage>
</organism>
<reference evidence="2" key="1">
    <citation type="submission" date="2022-10" db="EMBL/GenBank/DDBJ databases">
        <title>Puccinia triticina Genome sequencing and assembly.</title>
        <authorList>
            <person name="Li C."/>
        </authorList>
    </citation>
    <scope>NUCLEOTIDE SEQUENCE</scope>
    <source>
        <strain evidence="2">Pt15</strain>
    </source>
</reference>
<accession>A0ABY7CX23</accession>
<gene>
    <name evidence="2" type="ORF">PtA15_11A452</name>
</gene>
<keyword evidence="3" id="KW-1185">Reference proteome</keyword>
<dbReference type="RefSeq" id="XP_053025316.1">
    <property type="nucleotide sequence ID" value="XM_053161362.1"/>
</dbReference>
<feature type="region of interest" description="Disordered" evidence="1">
    <location>
        <begin position="1"/>
        <end position="43"/>
    </location>
</feature>
<dbReference type="Proteomes" id="UP001164743">
    <property type="component" value="Chromosome 11A"/>
</dbReference>
<protein>
    <submittedName>
        <fullName evidence="2">Uncharacterized protein</fullName>
    </submittedName>
</protein>
<evidence type="ECO:0000256" key="1">
    <source>
        <dbReference type="SAM" id="MobiDB-lite"/>
    </source>
</evidence>
<proteinExistence type="predicted"/>
<name>A0ABY7CX23_9BASI</name>
<evidence type="ECO:0000313" key="2">
    <source>
        <dbReference type="EMBL" id="WAQ89761.1"/>
    </source>
</evidence>